<keyword evidence="8" id="KW-0675">Receptor</keyword>
<dbReference type="GO" id="GO:0030425">
    <property type="term" value="C:dendrite"/>
    <property type="evidence" value="ECO:0000318"/>
    <property type="project" value="GO_Central"/>
</dbReference>
<feature type="transmembrane region" description="Helical" evidence="11">
    <location>
        <begin position="143"/>
        <end position="163"/>
    </location>
</feature>
<keyword evidence="5" id="KW-0297">G-protein coupled receptor</keyword>
<evidence type="ECO:0000256" key="6">
    <source>
        <dbReference type="ARBA" id="ARBA00023136"/>
    </source>
</evidence>
<dbReference type="GO" id="GO:0007187">
    <property type="term" value="P:G protein-coupled receptor signaling pathway, coupled to cyclic nucleotide second messenger"/>
    <property type="evidence" value="ECO:0000318"/>
    <property type="project" value="GO_Central"/>
</dbReference>
<keyword evidence="14" id="KW-1185">Reference proteome</keyword>
<feature type="transmembrane region" description="Helical" evidence="11">
    <location>
        <begin position="336"/>
        <end position="360"/>
    </location>
</feature>
<feature type="transmembrane region" description="Helical" evidence="11">
    <location>
        <begin position="183"/>
        <end position="212"/>
    </location>
</feature>
<feature type="region of interest" description="Disordered" evidence="10">
    <location>
        <begin position="229"/>
        <end position="248"/>
    </location>
</feature>
<dbReference type="GO" id="GO:0004993">
    <property type="term" value="F:G protein-coupled serotonin receptor activity"/>
    <property type="evidence" value="ECO:0000318"/>
    <property type="project" value="GO_Central"/>
</dbReference>
<dbReference type="InParanoid" id="A7RMJ9"/>
<reference evidence="13 14" key="1">
    <citation type="journal article" date="2007" name="Science">
        <title>Sea anemone genome reveals ancestral eumetazoan gene repertoire and genomic organization.</title>
        <authorList>
            <person name="Putnam N.H."/>
            <person name="Srivastava M."/>
            <person name="Hellsten U."/>
            <person name="Dirks B."/>
            <person name="Chapman J."/>
            <person name="Salamov A."/>
            <person name="Terry A."/>
            <person name="Shapiro H."/>
            <person name="Lindquist E."/>
            <person name="Kapitonov V.V."/>
            <person name="Jurka J."/>
            <person name="Genikhovich G."/>
            <person name="Grigoriev I.V."/>
            <person name="Lucas S.M."/>
            <person name="Steele R.E."/>
            <person name="Finnerty J.R."/>
            <person name="Technau U."/>
            <person name="Martindale M.Q."/>
            <person name="Rokhsar D.S."/>
        </authorList>
    </citation>
    <scope>NUCLEOTIDE SEQUENCE [LARGE SCALE GENOMIC DNA]</scope>
    <source>
        <strain evidence="14">CH2 X CH6</strain>
    </source>
</reference>
<keyword evidence="6 11" id="KW-0472">Membrane</keyword>
<dbReference type="EMBL" id="DS469520">
    <property type="protein sequence ID" value="EDO47359.1"/>
    <property type="molecule type" value="Genomic_DNA"/>
</dbReference>
<dbReference type="PANTHER" id="PTHR24248:SF199">
    <property type="entry name" value="IP13425P-RELATED"/>
    <property type="match status" value="1"/>
</dbReference>
<evidence type="ECO:0000256" key="5">
    <source>
        <dbReference type="ARBA" id="ARBA00023040"/>
    </source>
</evidence>
<dbReference type="Proteomes" id="UP000001593">
    <property type="component" value="Unassembled WGS sequence"/>
</dbReference>
<keyword evidence="2" id="KW-1003">Cell membrane</keyword>
<dbReference type="SMART" id="SM01381">
    <property type="entry name" value="7TM_GPCR_Srsx"/>
    <property type="match status" value="1"/>
</dbReference>
<keyword evidence="3 11" id="KW-0812">Transmembrane</keyword>
<gene>
    <name evidence="13" type="ORF">NEMVEDRAFT_v1g239384</name>
</gene>
<keyword evidence="9" id="KW-0807">Transducer</keyword>
<dbReference type="FunFam" id="1.20.1070.10:FF:000418">
    <property type="entry name" value="Predicted protein"/>
    <property type="match status" value="1"/>
</dbReference>
<name>A7RMJ9_NEMVE</name>
<comment type="subcellular location">
    <subcellularLocation>
        <location evidence="1">Cell membrane</location>
        <topology evidence="1">Multi-pass membrane protein</topology>
    </subcellularLocation>
</comment>
<dbReference type="STRING" id="45351.A7RMJ9"/>
<organism evidence="13 14">
    <name type="scientific">Nematostella vectensis</name>
    <name type="common">Starlet sea anemone</name>
    <dbReference type="NCBI Taxonomy" id="45351"/>
    <lineage>
        <taxon>Eukaryota</taxon>
        <taxon>Metazoa</taxon>
        <taxon>Cnidaria</taxon>
        <taxon>Anthozoa</taxon>
        <taxon>Hexacorallia</taxon>
        <taxon>Actiniaria</taxon>
        <taxon>Edwardsiidae</taxon>
        <taxon>Nematostella</taxon>
    </lineage>
</organism>
<dbReference type="PhylomeDB" id="A7RMJ9"/>
<dbReference type="GO" id="GO:0045202">
    <property type="term" value="C:synapse"/>
    <property type="evidence" value="ECO:0007669"/>
    <property type="project" value="GOC"/>
</dbReference>
<dbReference type="PRINTS" id="PR00237">
    <property type="entry name" value="GPCRRHODOPSN"/>
</dbReference>
<dbReference type="GO" id="GO:0030594">
    <property type="term" value="F:neurotransmitter receptor activity"/>
    <property type="evidence" value="ECO:0000318"/>
    <property type="project" value="GO_Central"/>
</dbReference>
<dbReference type="OMA" id="EENWPSH"/>
<evidence type="ECO:0000256" key="11">
    <source>
        <dbReference type="SAM" id="Phobius"/>
    </source>
</evidence>
<dbReference type="SUPFAM" id="SSF81321">
    <property type="entry name" value="Family A G protein-coupled receptor-like"/>
    <property type="match status" value="1"/>
</dbReference>
<evidence type="ECO:0000256" key="8">
    <source>
        <dbReference type="ARBA" id="ARBA00023170"/>
    </source>
</evidence>
<dbReference type="AlphaFoldDB" id="A7RMJ9"/>
<feature type="transmembrane region" description="Helical" evidence="11">
    <location>
        <begin position="101"/>
        <end position="122"/>
    </location>
</feature>
<dbReference type="PROSITE" id="PS50262">
    <property type="entry name" value="G_PROTEIN_RECEP_F1_2"/>
    <property type="match status" value="1"/>
</dbReference>
<feature type="transmembrane region" description="Helical" evidence="11">
    <location>
        <begin position="295"/>
        <end position="316"/>
    </location>
</feature>
<evidence type="ECO:0000313" key="13">
    <source>
        <dbReference type="EMBL" id="EDO47359.1"/>
    </source>
</evidence>
<evidence type="ECO:0000256" key="4">
    <source>
        <dbReference type="ARBA" id="ARBA00022989"/>
    </source>
</evidence>
<dbReference type="Gene3D" id="1.20.1070.10">
    <property type="entry name" value="Rhodopsin 7-helix transmembrane proteins"/>
    <property type="match status" value="1"/>
</dbReference>
<accession>A7RMJ9</accession>
<evidence type="ECO:0000256" key="9">
    <source>
        <dbReference type="ARBA" id="ARBA00023224"/>
    </source>
</evidence>
<dbReference type="FunCoup" id="A7RMJ9">
    <property type="interactions" value="244"/>
</dbReference>
<evidence type="ECO:0000256" key="1">
    <source>
        <dbReference type="ARBA" id="ARBA00004651"/>
    </source>
</evidence>
<feature type="transmembrane region" description="Helical" evidence="11">
    <location>
        <begin position="61"/>
        <end position="81"/>
    </location>
</feature>
<protein>
    <recommendedName>
        <fullName evidence="12">G-protein coupled receptors family 1 profile domain-containing protein</fullName>
    </recommendedName>
</protein>
<dbReference type="HOGENOM" id="CLU_009579_11_5_1"/>
<feature type="domain" description="G-protein coupled receptors family 1 profile" evidence="12">
    <location>
        <begin position="40"/>
        <end position="357"/>
    </location>
</feature>
<evidence type="ECO:0000256" key="7">
    <source>
        <dbReference type="ARBA" id="ARBA00023157"/>
    </source>
</evidence>
<keyword evidence="7" id="KW-1015">Disulfide bond</keyword>
<dbReference type="CDD" id="cd14967">
    <property type="entry name" value="7tmA_amine_R-like"/>
    <property type="match status" value="1"/>
</dbReference>
<evidence type="ECO:0000313" key="14">
    <source>
        <dbReference type="Proteomes" id="UP000001593"/>
    </source>
</evidence>
<dbReference type="eggNOG" id="KOG3656">
    <property type="taxonomic scope" value="Eukaryota"/>
</dbReference>
<dbReference type="GO" id="GO:0007268">
    <property type="term" value="P:chemical synaptic transmission"/>
    <property type="evidence" value="ECO:0000318"/>
    <property type="project" value="GO_Central"/>
</dbReference>
<dbReference type="PANTHER" id="PTHR24248">
    <property type="entry name" value="ADRENERGIC RECEPTOR-RELATED G-PROTEIN COUPLED RECEPTOR"/>
    <property type="match status" value="1"/>
</dbReference>
<evidence type="ECO:0000256" key="10">
    <source>
        <dbReference type="SAM" id="MobiDB-lite"/>
    </source>
</evidence>
<dbReference type="InterPro" id="IPR017452">
    <property type="entry name" value="GPCR_Rhodpsn_7TM"/>
</dbReference>
<keyword evidence="4 11" id="KW-1133">Transmembrane helix</keyword>
<dbReference type="Pfam" id="PF00001">
    <property type="entry name" value="7tm_1"/>
    <property type="match status" value="1"/>
</dbReference>
<dbReference type="KEGG" id="nve:5519517"/>
<sequence>MIPVGNNTNITMPAGAKNSVGSTIASACFIVIVMLLTIMGNLLVCYSVFYYRRLRSPTNYLVVSLAVSDLLVGTLSLPFRLAQLLNEENWPSHLGREGCQFWIWVDMLCSGASMVNLAGISFDRLLAIKQPLRYREKMTSKRALILILVVWIYAASCAFLSFVEWEGESTIAAYPQCGIRARVYITLMALAAFFCPLLIVIICYGMVLQVAIRHALQVQKEKEQIALNVSPEPNSNNHEESGETSLASPPVIRLKTSRSSSHRKDINFANGHAKHRNPASSTFHIMKQIKATKTLAVVVGVFILCWFPFFVIFVTFQYCDTECFGEERIPPAVKRVLLIIFVYVLPVSNSAANPIIYSCFNQEFRVAFLKIFYKMVGKRYRQKYDYYSTPTAYS</sequence>
<dbReference type="OrthoDB" id="5956310at2759"/>
<proteinExistence type="predicted"/>
<evidence type="ECO:0000256" key="2">
    <source>
        <dbReference type="ARBA" id="ARBA00022475"/>
    </source>
</evidence>
<evidence type="ECO:0000259" key="12">
    <source>
        <dbReference type="PROSITE" id="PS50262"/>
    </source>
</evidence>
<feature type="transmembrane region" description="Helical" evidence="11">
    <location>
        <begin position="24"/>
        <end position="49"/>
    </location>
</feature>
<evidence type="ECO:0000256" key="3">
    <source>
        <dbReference type="ARBA" id="ARBA00022692"/>
    </source>
</evidence>
<dbReference type="GO" id="GO:0005886">
    <property type="term" value="C:plasma membrane"/>
    <property type="evidence" value="ECO:0000318"/>
    <property type="project" value="GO_Central"/>
</dbReference>
<dbReference type="InterPro" id="IPR000276">
    <property type="entry name" value="GPCR_Rhodpsn"/>
</dbReference>